<name>A0AAD4HQ71_9AGAM</name>
<evidence type="ECO:0000313" key="3">
    <source>
        <dbReference type="Proteomes" id="UP001195769"/>
    </source>
</evidence>
<dbReference type="EMBL" id="JABBWK010000008">
    <property type="protein sequence ID" value="KAG1904948.1"/>
    <property type="molecule type" value="Genomic_DNA"/>
</dbReference>
<dbReference type="Proteomes" id="UP001195769">
    <property type="component" value="Unassembled WGS sequence"/>
</dbReference>
<gene>
    <name evidence="2" type="ORF">F5891DRAFT_1183592</name>
</gene>
<proteinExistence type="predicted"/>
<dbReference type="RefSeq" id="XP_041230523.1">
    <property type="nucleotide sequence ID" value="XM_041366303.1"/>
</dbReference>
<comment type="caution">
    <text evidence="2">The sequence shown here is derived from an EMBL/GenBank/DDBJ whole genome shotgun (WGS) entry which is preliminary data.</text>
</comment>
<evidence type="ECO:0000313" key="2">
    <source>
        <dbReference type="EMBL" id="KAG1904948.1"/>
    </source>
</evidence>
<organism evidence="2 3">
    <name type="scientific">Suillus fuscotomentosus</name>
    <dbReference type="NCBI Taxonomy" id="1912939"/>
    <lineage>
        <taxon>Eukaryota</taxon>
        <taxon>Fungi</taxon>
        <taxon>Dikarya</taxon>
        <taxon>Basidiomycota</taxon>
        <taxon>Agaricomycotina</taxon>
        <taxon>Agaricomycetes</taxon>
        <taxon>Agaricomycetidae</taxon>
        <taxon>Boletales</taxon>
        <taxon>Suillineae</taxon>
        <taxon>Suillaceae</taxon>
        <taxon>Suillus</taxon>
    </lineage>
</organism>
<evidence type="ECO:0000256" key="1">
    <source>
        <dbReference type="SAM" id="MobiDB-lite"/>
    </source>
</evidence>
<accession>A0AAD4HQ71</accession>
<sequence length="58" mass="6661">MPGLLYIQKNTYIELQMSSKQKIAVIEEESKSKNNKEDTYMANDRDGLYHHKEGDGGN</sequence>
<dbReference type="GeneID" id="64660601"/>
<protein>
    <submittedName>
        <fullName evidence="2">Uncharacterized protein</fullName>
    </submittedName>
</protein>
<reference evidence="2" key="1">
    <citation type="journal article" date="2020" name="New Phytol.">
        <title>Comparative genomics reveals dynamic genome evolution in host specialist ectomycorrhizal fungi.</title>
        <authorList>
            <person name="Lofgren L.A."/>
            <person name="Nguyen N.H."/>
            <person name="Vilgalys R."/>
            <person name="Ruytinx J."/>
            <person name="Liao H.L."/>
            <person name="Branco S."/>
            <person name="Kuo A."/>
            <person name="LaButti K."/>
            <person name="Lipzen A."/>
            <person name="Andreopoulos W."/>
            <person name="Pangilinan J."/>
            <person name="Riley R."/>
            <person name="Hundley H."/>
            <person name="Na H."/>
            <person name="Barry K."/>
            <person name="Grigoriev I.V."/>
            <person name="Stajich J.E."/>
            <person name="Kennedy P.G."/>
        </authorList>
    </citation>
    <scope>NUCLEOTIDE SEQUENCE</scope>
    <source>
        <strain evidence="2">FC203</strain>
    </source>
</reference>
<feature type="region of interest" description="Disordered" evidence="1">
    <location>
        <begin position="29"/>
        <end position="58"/>
    </location>
</feature>
<keyword evidence="3" id="KW-1185">Reference proteome</keyword>
<dbReference type="AlphaFoldDB" id="A0AAD4HQ71"/>